<evidence type="ECO:0000256" key="2">
    <source>
        <dbReference type="ARBA" id="ARBA00022859"/>
    </source>
</evidence>
<reference evidence="9" key="2">
    <citation type="submission" date="2025-08" db="UniProtKB">
        <authorList>
            <consortium name="Ensembl"/>
        </authorList>
    </citation>
    <scope>IDENTIFICATION</scope>
</reference>
<dbReference type="PANTHER" id="PTHR19343:SF13">
    <property type="entry name" value="T CELL RECEPTOR ALPHA VARIABLE 21"/>
    <property type="match status" value="1"/>
</dbReference>
<keyword evidence="5" id="KW-0393">Immunoglobulin domain</keyword>
<feature type="chain" id="PRO_5023814404" description="Ig-like domain-containing protein" evidence="7">
    <location>
        <begin position="20"/>
        <end position="161"/>
    </location>
</feature>
<evidence type="ECO:0000313" key="10">
    <source>
        <dbReference type="Proteomes" id="UP000002280"/>
    </source>
</evidence>
<dbReference type="SMART" id="SM00406">
    <property type="entry name" value="IGv"/>
    <property type="match status" value="1"/>
</dbReference>
<proteinExistence type="predicted"/>
<sequence>MLQSVAISLVILWLDGASGQERVEQSSPSLDIQEGESITLTCNYSVGTFNGLVWYRQNPEEGPAFLFSLFSDREEKRKGRVKATLEKTNSHSSLRIIASQPRDSATYLCAVQPQCSLVTCSLYINPVAWASASRAYTYALLFLFSKGNMYIKGDCRIRKLL</sequence>
<keyword evidence="4" id="KW-0675">Receptor</keyword>
<dbReference type="Bgee" id="ENSMODG00000042579">
    <property type="expression patterns" value="Expressed in blood and 1 other cell type or tissue"/>
</dbReference>
<dbReference type="Pfam" id="PF07686">
    <property type="entry name" value="V-set"/>
    <property type="match status" value="1"/>
</dbReference>
<dbReference type="SMART" id="SM00409">
    <property type="entry name" value="IG"/>
    <property type="match status" value="1"/>
</dbReference>
<evidence type="ECO:0000259" key="8">
    <source>
        <dbReference type="PROSITE" id="PS50835"/>
    </source>
</evidence>
<dbReference type="AlphaFoldDB" id="A0A5F8GM18"/>
<keyword evidence="3" id="KW-1064">Adaptive immunity</keyword>
<dbReference type="InterPro" id="IPR036179">
    <property type="entry name" value="Ig-like_dom_sf"/>
</dbReference>
<keyword evidence="2" id="KW-0391">Immunity</keyword>
<accession>A0A5F8GM18</accession>
<organism evidence="9 10">
    <name type="scientific">Monodelphis domestica</name>
    <name type="common">Gray short-tailed opossum</name>
    <dbReference type="NCBI Taxonomy" id="13616"/>
    <lineage>
        <taxon>Eukaryota</taxon>
        <taxon>Metazoa</taxon>
        <taxon>Chordata</taxon>
        <taxon>Craniata</taxon>
        <taxon>Vertebrata</taxon>
        <taxon>Euteleostomi</taxon>
        <taxon>Mammalia</taxon>
        <taxon>Metatheria</taxon>
        <taxon>Didelphimorphia</taxon>
        <taxon>Didelphidae</taxon>
        <taxon>Monodelphis</taxon>
    </lineage>
</organism>
<dbReference type="InterPro" id="IPR007110">
    <property type="entry name" value="Ig-like_dom"/>
</dbReference>
<evidence type="ECO:0000256" key="5">
    <source>
        <dbReference type="ARBA" id="ARBA00023319"/>
    </source>
</evidence>
<reference evidence="9" key="3">
    <citation type="submission" date="2025-09" db="UniProtKB">
        <authorList>
            <consortium name="Ensembl"/>
        </authorList>
    </citation>
    <scope>IDENTIFICATION</scope>
</reference>
<keyword evidence="10" id="KW-1185">Reference proteome</keyword>
<dbReference type="GO" id="GO:0002250">
    <property type="term" value="P:adaptive immune response"/>
    <property type="evidence" value="ECO:0007669"/>
    <property type="project" value="UniProtKB-KW"/>
</dbReference>
<dbReference type="GO" id="GO:0042101">
    <property type="term" value="C:T cell receptor complex"/>
    <property type="evidence" value="ECO:0007669"/>
    <property type="project" value="UniProtKB-KW"/>
</dbReference>
<dbReference type="SUPFAM" id="SSF48726">
    <property type="entry name" value="Immunoglobulin"/>
    <property type="match status" value="1"/>
</dbReference>
<evidence type="ECO:0000313" key="9">
    <source>
        <dbReference type="Ensembl" id="ENSMODP00000048487.1"/>
    </source>
</evidence>
<feature type="signal peptide" evidence="7">
    <location>
        <begin position="1"/>
        <end position="19"/>
    </location>
</feature>
<evidence type="ECO:0000256" key="3">
    <source>
        <dbReference type="ARBA" id="ARBA00023130"/>
    </source>
</evidence>
<dbReference type="Gene3D" id="2.60.40.10">
    <property type="entry name" value="Immunoglobulins"/>
    <property type="match status" value="1"/>
</dbReference>
<dbReference type="InterPro" id="IPR013106">
    <property type="entry name" value="Ig_V-set"/>
</dbReference>
<keyword evidence="6" id="KW-1279">T cell receptor</keyword>
<dbReference type="InParanoid" id="A0A5F8GM18"/>
<evidence type="ECO:0000256" key="6">
    <source>
        <dbReference type="ARBA" id="ARBA00043266"/>
    </source>
</evidence>
<evidence type="ECO:0000256" key="4">
    <source>
        <dbReference type="ARBA" id="ARBA00023170"/>
    </source>
</evidence>
<keyword evidence="1 7" id="KW-0732">Signal</keyword>
<dbReference type="OMA" id="GDCRIRK"/>
<dbReference type="PROSITE" id="PS50835">
    <property type="entry name" value="IG_LIKE"/>
    <property type="match status" value="1"/>
</dbReference>
<dbReference type="InterPro" id="IPR013783">
    <property type="entry name" value="Ig-like_fold"/>
</dbReference>
<evidence type="ECO:0000256" key="1">
    <source>
        <dbReference type="ARBA" id="ARBA00022729"/>
    </source>
</evidence>
<reference evidence="9 10" key="1">
    <citation type="journal article" date="2007" name="Nature">
        <title>Genome of the marsupial Monodelphis domestica reveals innovation in non-coding sequences.</title>
        <authorList>
            <person name="Mikkelsen T.S."/>
            <person name="Wakefield M.J."/>
            <person name="Aken B."/>
            <person name="Amemiya C.T."/>
            <person name="Chang J.L."/>
            <person name="Duke S."/>
            <person name="Garber M."/>
            <person name="Gentles A.J."/>
            <person name="Goodstadt L."/>
            <person name="Heger A."/>
            <person name="Jurka J."/>
            <person name="Kamal M."/>
            <person name="Mauceli E."/>
            <person name="Searle S.M."/>
            <person name="Sharpe T."/>
            <person name="Baker M.L."/>
            <person name="Batzer M.A."/>
            <person name="Benos P.V."/>
            <person name="Belov K."/>
            <person name="Clamp M."/>
            <person name="Cook A."/>
            <person name="Cuff J."/>
            <person name="Das R."/>
            <person name="Davidow L."/>
            <person name="Deakin J.E."/>
            <person name="Fazzari M.J."/>
            <person name="Glass J.L."/>
            <person name="Grabherr M."/>
            <person name="Greally J.M."/>
            <person name="Gu W."/>
            <person name="Hore T.A."/>
            <person name="Huttley G.A."/>
            <person name="Kleber M."/>
            <person name="Jirtle R.L."/>
            <person name="Koina E."/>
            <person name="Lee J.T."/>
            <person name="Mahony S."/>
            <person name="Marra M.A."/>
            <person name="Miller R.D."/>
            <person name="Nicholls R.D."/>
            <person name="Oda M."/>
            <person name="Papenfuss A.T."/>
            <person name="Parra Z.E."/>
            <person name="Pollock D.D."/>
            <person name="Ray D.A."/>
            <person name="Schein J.E."/>
            <person name="Speed T.P."/>
            <person name="Thompson K."/>
            <person name="VandeBerg J.L."/>
            <person name="Wade C.M."/>
            <person name="Walker J.A."/>
            <person name="Waters P.D."/>
            <person name="Webber C."/>
            <person name="Weidman J.R."/>
            <person name="Xie X."/>
            <person name="Zody M.C."/>
            <person name="Baldwin J."/>
            <person name="Abdouelleil A."/>
            <person name="Abdulkadir J."/>
            <person name="Abebe A."/>
            <person name="Abera B."/>
            <person name="Abreu J."/>
            <person name="Acer S.C."/>
            <person name="Aftuck L."/>
            <person name="Alexander A."/>
            <person name="An P."/>
            <person name="Anderson E."/>
            <person name="Anderson S."/>
            <person name="Arachi H."/>
            <person name="Azer M."/>
            <person name="Bachantsang P."/>
            <person name="Barry A."/>
            <person name="Bayul T."/>
            <person name="Berlin A."/>
            <person name="Bessette D."/>
            <person name="Bloom T."/>
            <person name="Bloom T."/>
            <person name="Boguslavskiy L."/>
            <person name="Bonnet C."/>
            <person name="Boukhgalter B."/>
            <person name="Bourzgui I."/>
            <person name="Brown A."/>
            <person name="Cahill P."/>
            <person name="Channer S."/>
            <person name="Cheshatsang Y."/>
            <person name="Chuda L."/>
            <person name="Citroen M."/>
            <person name="Collymore A."/>
            <person name="Cooke P."/>
            <person name="Costello M."/>
            <person name="D'Aco K."/>
            <person name="Daza R."/>
            <person name="De Haan G."/>
            <person name="DeGray S."/>
            <person name="DeMaso C."/>
            <person name="Dhargay N."/>
            <person name="Dooley K."/>
            <person name="Dooley E."/>
            <person name="Doricent M."/>
            <person name="Dorje P."/>
            <person name="Dorjee K."/>
            <person name="Dupes A."/>
            <person name="Elong R."/>
            <person name="Falk J."/>
            <person name="Farina A."/>
            <person name="Faro S."/>
            <person name="Ferguson D."/>
            <person name="Fisher S."/>
            <person name="Foley C.D."/>
            <person name="Franke A."/>
            <person name="Friedrich D."/>
            <person name="Gadbois L."/>
            <person name="Gearin G."/>
            <person name="Gearin C.R."/>
            <person name="Giannoukos G."/>
            <person name="Goode T."/>
            <person name="Graham J."/>
            <person name="Grandbois E."/>
            <person name="Grewal S."/>
            <person name="Gyaltsen K."/>
            <person name="Hafez N."/>
            <person name="Hagos B."/>
            <person name="Hall J."/>
            <person name="Henson C."/>
            <person name="Hollinger A."/>
            <person name="Honan T."/>
            <person name="Huard M.D."/>
            <person name="Hughes L."/>
            <person name="Hurhula B."/>
            <person name="Husby M.E."/>
            <person name="Kamat A."/>
            <person name="Kanga B."/>
            <person name="Kashin S."/>
            <person name="Khazanovich D."/>
            <person name="Kisner P."/>
            <person name="Lance K."/>
            <person name="Lara M."/>
            <person name="Lee W."/>
            <person name="Lennon N."/>
            <person name="Letendre F."/>
            <person name="LeVine R."/>
            <person name="Lipovsky A."/>
            <person name="Liu X."/>
            <person name="Liu J."/>
            <person name="Liu S."/>
            <person name="Lokyitsang T."/>
            <person name="Lokyitsang Y."/>
            <person name="Lubonja R."/>
            <person name="Lui A."/>
            <person name="MacDonald P."/>
            <person name="Magnisalis V."/>
            <person name="Maru K."/>
            <person name="Matthews C."/>
            <person name="McCusker W."/>
            <person name="McDonough S."/>
            <person name="Mehta T."/>
            <person name="Meldrim J."/>
            <person name="Meneus L."/>
            <person name="Mihai O."/>
            <person name="Mihalev A."/>
            <person name="Mihova T."/>
            <person name="Mittelman R."/>
            <person name="Mlenga V."/>
            <person name="Montmayeur A."/>
            <person name="Mulrain L."/>
            <person name="Navidi A."/>
            <person name="Naylor J."/>
            <person name="Negash T."/>
            <person name="Nguyen T."/>
            <person name="Nguyen N."/>
            <person name="Nicol R."/>
            <person name="Norbu C."/>
            <person name="Norbu N."/>
            <person name="Novod N."/>
            <person name="O'Neill B."/>
            <person name="Osman S."/>
            <person name="Markiewicz E."/>
            <person name="Oyono O.L."/>
            <person name="Patti C."/>
            <person name="Phunkhang P."/>
            <person name="Pierre F."/>
            <person name="Priest M."/>
            <person name="Raghuraman S."/>
            <person name="Rege F."/>
            <person name="Reyes R."/>
            <person name="Rise C."/>
            <person name="Rogov P."/>
            <person name="Ross K."/>
            <person name="Ryan E."/>
            <person name="Settipalli S."/>
            <person name="Shea T."/>
            <person name="Sherpa N."/>
            <person name="Shi L."/>
            <person name="Shih D."/>
            <person name="Sparrow T."/>
            <person name="Spaulding J."/>
            <person name="Stalker J."/>
            <person name="Stange-Thomann N."/>
            <person name="Stavropoulos S."/>
            <person name="Stone C."/>
            <person name="Strader C."/>
            <person name="Tesfaye S."/>
            <person name="Thomson T."/>
            <person name="Thoulutsang Y."/>
            <person name="Thoulutsang D."/>
            <person name="Topham K."/>
            <person name="Topping I."/>
            <person name="Tsamla T."/>
            <person name="Vassiliev H."/>
            <person name="Vo A."/>
            <person name="Wangchuk T."/>
            <person name="Wangdi T."/>
            <person name="Weiand M."/>
            <person name="Wilkinson J."/>
            <person name="Wilson A."/>
            <person name="Yadav S."/>
            <person name="Young G."/>
            <person name="Yu Q."/>
            <person name="Zembek L."/>
            <person name="Zhong D."/>
            <person name="Zimmer A."/>
            <person name="Zwirko Z."/>
            <person name="Jaffe D.B."/>
            <person name="Alvarez P."/>
            <person name="Brockman W."/>
            <person name="Butler J."/>
            <person name="Chin C."/>
            <person name="Gnerre S."/>
            <person name="MacCallum I."/>
            <person name="Graves J.A."/>
            <person name="Ponting C.P."/>
            <person name="Breen M."/>
            <person name="Samollow P.B."/>
            <person name="Lander E.S."/>
            <person name="Lindblad-Toh K."/>
        </authorList>
    </citation>
    <scope>NUCLEOTIDE SEQUENCE [LARGE SCALE GENOMIC DNA]</scope>
</reference>
<dbReference type="GeneTree" id="ENSGT00940000153130"/>
<dbReference type="CDD" id="cd04983">
    <property type="entry name" value="IgV_TCR_alpha"/>
    <property type="match status" value="1"/>
</dbReference>
<dbReference type="InterPro" id="IPR003599">
    <property type="entry name" value="Ig_sub"/>
</dbReference>
<protein>
    <recommendedName>
        <fullName evidence="8">Ig-like domain-containing protein</fullName>
    </recommendedName>
</protein>
<name>A0A5F8GM18_MONDO</name>
<dbReference type="GO" id="GO:0009617">
    <property type="term" value="P:response to bacterium"/>
    <property type="evidence" value="ECO:0000318"/>
    <property type="project" value="GO_Central"/>
</dbReference>
<dbReference type="Proteomes" id="UP000002280">
    <property type="component" value="Chromosome 1"/>
</dbReference>
<feature type="domain" description="Ig-like" evidence="8">
    <location>
        <begin position="21"/>
        <end position="119"/>
    </location>
</feature>
<dbReference type="Ensembl" id="ENSMODT00000083068.1">
    <property type="protein sequence ID" value="ENSMODP00000048487.1"/>
    <property type="gene ID" value="ENSMODG00000042579.1"/>
</dbReference>
<dbReference type="InterPro" id="IPR051006">
    <property type="entry name" value="TCR_variable_domain"/>
</dbReference>
<dbReference type="STRING" id="13616.ENSMODP00000048487"/>
<dbReference type="PANTHER" id="PTHR19343">
    <property type="entry name" value="T CELL RECEPTOR ALPHA VARIABLE 1-2"/>
    <property type="match status" value="1"/>
</dbReference>
<evidence type="ECO:0000256" key="7">
    <source>
        <dbReference type="SAM" id="SignalP"/>
    </source>
</evidence>